<comment type="caution">
    <text evidence="2">The sequence shown here is derived from an EMBL/GenBank/DDBJ whole genome shotgun (WGS) entry which is preliminary data.</text>
</comment>
<name>A0A507QZR3_MONPU</name>
<organism evidence="2 3">
    <name type="scientific">Monascus purpureus</name>
    <name type="common">Red mold</name>
    <name type="synonym">Monascus anka</name>
    <dbReference type="NCBI Taxonomy" id="5098"/>
    <lineage>
        <taxon>Eukaryota</taxon>
        <taxon>Fungi</taxon>
        <taxon>Dikarya</taxon>
        <taxon>Ascomycota</taxon>
        <taxon>Pezizomycotina</taxon>
        <taxon>Eurotiomycetes</taxon>
        <taxon>Eurotiomycetidae</taxon>
        <taxon>Eurotiales</taxon>
        <taxon>Aspergillaceae</taxon>
        <taxon>Monascus</taxon>
    </lineage>
</organism>
<proteinExistence type="predicted"/>
<accession>A0A507QZR3</accession>
<evidence type="ECO:0000256" key="1">
    <source>
        <dbReference type="SAM" id="MobiDB-lite"/>
    </source>
</evidence>
<gene>
    <name evidence="2" type="ORF">MPDQ_003326</name>
</gene>
<dbReference type="AlphaFoldDB" id="A0A507QZR3"/>
<dbReference type="EMBL" id="VIFY01000021">
    <property type="protein sequence ID" value="TQB75349.1"/>
    <property type="molecule type" value="Genomic_DNA"/>
</dbReference>
<evidence type="ECO:0000313" key="3">
    <source>
        <dbReference type="Proteomes" id="UP000319663"/>
    </source>
</evidence>
<feature type="compositionally biased region" description="Polar residues" evidence="1">
    <location>
        <begin position="85"/>
        <end position="98"/>
    </location>
</feature>
<reference evidence="2 3" key="1">
    <citation type="submission" date="2019-06" db="EMBL/GenBank/DDBJ databases">
        <title>Wine fermentation using esterase from Monascus purpureus.</title>
        <authorList>
            <person name="Geng C."/>
            <person name="Zhang Y."/>
        </authorList>
    </citation>
    <scope>NUCLEOTIDE SEQUENCE [LARGE SCALE GENOMIC DNA]</scope>
    <source>
        <strain evidence="2">HQ1</strain>
    </source>
</reference>
<keyword evidence="3" id="KW-1185">Reference proteome</keyword>
<feature type="region of interest" description="Disordered" evidence="1">
    <location>
        <begin position="1"/>
        <end position="46"/>
    </location>
</feature>
<feature type="compositionally biased region" description="Polar residues" evidence="1">
    <location>
        <begin position="12"/>
        <end position="22"/>
    </location>
</feature>
<protein>
    <submittedName>
        <fullName evidence="2">Uncharacterized protein</fullName>
    </submittedName>
</protein>
<feature type="region of interest" description="Disordered" evidence="1">
    <location>
        <begin position="82"/>
        <end position="119"/>
    </location>
</feature>
<dbReference type="Proteomes" id="UP000319663">
    <property type="component" value="Unassembled WGS sequence"/>
</dbReference>
<sequence length="406" mass="43501">MDDSTGIRLKQESNTKAATVSVASPAVRPAEEGCVPVQGSHVSRTPGRLQATQVQGLHEFGDERFSSRSSSRVRGARQWYISAGQGPSQPSGDNSAARTNCGERPDSSKQAMLPASTAPTPRPLACRVFRAQYRRIIQTCRASRPGGNASLAGFADITALEIQGLTGHDAHILPTAVHGPEAFVRIRRQSPRRASWAVKSLVPPPAVGSPGCVHRDTTVGHGWMPTDVLRRSLPGRMGSSDHGLHFLVTYGTLWRAAAAGDRRSTCVGSVYYTARMDGANVLWLVPTVGQSAGHFLRPIKHTVIVRDCTALLSGGHPAFGSVPALTNCFASESAEAHAIRARHYRSVSVFSAYVNPSGFCMASIQLLRPAECSVDSLKSYLTSLPMSRVNANGNFDLTLHVTFILL</sequence>
<evidence type="ECO:0000313" key="2">
    <source>
        <dbReference type="EMBL" id="TQB75349.1"/>
    </source>
</evidence>